<proteinExistence type="predicted"/>
<dbReference type="InParanoid" id="D8RQM2"/>
<feature type="compositionally biased region" description="Acidic residues" evidence="1">
    <location>
        <begin position="65"/>
        <end position="75"/>
    </location>
</feature>
<dbReference type="PANTHER" id="PTHR31730:SF32">
    <property type="entry name" value="PROTEIN PSK SIMULATOR 1"/>
    <property type="match status" value="1"/>
</dbReference>
<feature type="compositionally biased region" description="Polar residues" evidence="1">
    <location>
        <begin position="11"/>
        <end position="20"/>
    </location>
</feature>
<feature type="region of interest" description="Disordered" evidence="1">
    <location>
        <begin position="507"/>
        <end position="547"/>
    </location>
</feature>
<evidence type="ECO:0000313" key="5">
    <source>
        <dbReference type="Proteomes" id="UP000001514"/>
    </source>
</evidence>
<dbReference type="AlphaFoldDB" id="D8RQM2"/>
<dbReference type="InterPro" id="IPR007700">
    <property type="entry name" value="DUF668"/>
</dbReference>
<feature type="domain" description="DUF668" evidence="2">
    <location>
        <begin position="359"/>
        <end position="444"/>
    </location>
</feature>
<dbReference type="HOGENOM" id="CLU_022639_0_0_1"/>
<dbReference type="Pfam" id="PF11961">
    <property type="entry name" value="DUF3475"/>
    <property type="match status" value="1"/>
</dbReference>
<name>D8RQM2_SELML</name>
<gene>
    <name evidence="4" type="ORF">SELMODRAFT_98811</name>
</gene>
<evidence type="ECO:0000259" key="2">
    <source>
        <dbReference type="Pfam" id="PF05003"/>
    </source>
</evidence>
<evidence type="ECO:0000256" key="1">
    <source>
        <dbReference type="SAM" id="MobiDB-lite"/>
    </source>
</evidence>
<sequence length="637" mass="70799">MGGLCSKTVPEDSSGSSEGTRPNFKRQLSKPSQQPNGVNGIYAAGKAPAPDPSTSVDKVASSSPETDDTKDDEEDKSERIKLSRVLSHKARNAKSILGRAGTAGLDKAVVMLDTFGSSITTTIGSGFAAGVAPKGNKIGILAFEVANTVVKGYSLKQSLSEESLQLLKKEILPSEGVQRLVSKDLDELWRIAASDKRHELKVFASEVVRFGNHCRAPEWHQLDRLINRLGTEVQIPRQSPEHAEQEMQELMTLAQNTAELYHELHALDRYDNDVRRKIEENELSSNPHKGTLSLAMLKSDFKCQQKHVKLLQKKSLWSKIMEELMEKLLDIVYFLHQQIADAFGEYDEEQSMKLSSVPRLGALGLALHYANIINQIDTLVSRPSSIPPNTRDNLYQGLPPSIKIKHLWSILSLFVFMQLTASQIKEEMEKILVWMVPIASNTTKAHHGFGWVGEWASAGSSIDRKPYVQEISLIQTLHHADQEVTEKYILDLLVWLNLLISRAKSNLNGHNRSPHKSPFRSPVKKTIVLNPSPPPATSSRELSKEDQEMLTGAVLRRLTPGISKSQEFTKKPKVLSTRLSKSHSHSPLPCTVKPETSTPFTSRRSLRPLELELERIRALDKIDRVDTLTGAPAAATA</sequence>
<protein>
    <recommendedName>
        <fullName evidence="6">DUF668 domain-containing protein</fullName>
    </recommendedName>
</protein>
<reference evidence="4 5" key="1">
    <citation type="journal article" date="2011" name="Science">
        <title>The Selaginella genome identifies genetic changes associated with the evolution of vascular plants.</title>
        <authorList>
            <person name="Banks J.A."/>
            <person name="Nishiyama T."/>
            <person name="Hasebe M."/>
            <person name="Bowman J.L."/>
            <person name="Gribskov M."/>
            <person name="dePamphilis C."/>
            <person name="Albert V.A."/>
            <person name="Aono N."/>
            <person name="Aoyama T."/>
            <person name="Ambrose B.A."/>
            <person name="Ashton N.W."/>
            <person name="Axtell M.J."/>
            <person name="Barker E."/>
            <person name="Barker M.S."/>
            <person name="Bennetzen J.L."/>
            <person name="Bonawitz N.D."/>
            <person name="Chapple C."/>
            <person name="Cheng C."/>
            <person name="Correa L.G."/>
            <person name="Dacre M."/>
            <person name="DeBarry J."/>
            <person name="Dreyer I."/>
            <person name="Elias M."/>
            <person name="Engstrom E.M."/>
            <person name="Estelle M."/>
            <person name="Feng L."/>
            <person name="Finet C."/>
            <person name="Floyd S.K."/>
            <person name="Frommer W.B."/>
            <person name="Fujita T."/>
            <person name="Gramzow L."/>
            <person name="Gutensohn M."/>
            <person name="Harholt J."/>
            <person name="Hattori M."/>
            <person name="Heyl A."/>
            <person name="Hirai T."/>
            <person name="Hiwatashi Y."/>
            <person name="Ishikawa M."/>
            <person name="Iwata M."/>
            <person name="Karol K.G."/>
            <person name="Koehler B."/>
            <person name="Kolukisaoglu U."/>
            <person name="Kubo M."/>
            <person name="Kurata T."/>
            <person name="Lalonde S."/>
            <person name="Li K."/>
            <person name="Li Y."/>
            <person name="Litt A."/>
            <person name="Lyons E."/>
            <person name="Manning G."/>
            <person name="Maruyama T."/>
            <person name="Michael T.P."/>
            <person name="Mikami K."/>
            <person name="Miyazaki S."/>
            <person name="Morinaga S."/>
            <person name="Murata T."/>
            <person name="Mueller-Roeber B."/>
            <person name="Nelson D.R."/>
            <person name="Obara M."/>
            <person name="Oguri Y."/>
            <person name="Olmstead R.G."/>
            <person name="Onodera N."/>
            <person name="Petersen B.L."/>
            <person name="Pils B."/>
            <person name="Prigge M."/>
            <person name="Rensing S.A."/>
            <person name="Riano-Pachon D.M."/>
            <person name="Roberts A.W."/>
            <person name="Sato Y."/>
            <person name="Scheller H.V."/>
            <person name="Schulz B."/>
            <person name="Schulz C."/>
            <person name="Shakirov E.V."/>
            <person name="Shibagaki N."/>
            <person name="Shinohara N."/>
            <person name="Shippen D.E."/>
            <person name="Soerensen I."/>
            <person name="Sotooka R."/>
            <person name="Sugimoto N."/>
            <person name="Sugita M."/>
            <person name="Sumikawa N."/>
            <person name="Tanurdzic M."/>
            <person name="Theissen G."/>
            <person name="Ulvskov P."/>
            <person name="Wakazuki S."/>
            <person name="Weng J.K."/>
            <person name="Willats W.W."/>
            <person name="Wipf D."/>
            <person name="Wolf P.G."/>
            <person name="Yang L."/>
            <person name="Zimmer A.D."/>
            <person name="Zhu Q."/>
            <person name="Mitros T."/>
            <person name="Hellsten U."/>
            <person name="Loque D."/>
            <person name="Otillar R."/>
            <person name="Salamov A."/>
            <person name="Schmutz J."/>
            <person name="Shapiro H."/>
            <person name="Lindquist E."/>
            <person name="Lucas S."/>
            <person name="Rokhsar D."/>
            <person name="Grigoriev I.V."/>
        </authorList>
    </citation>
    <scope>NUCLEOTIDE SEQUENCE [LARGE SCALE GENOMIC DNA]</scope>
</reference>
<dbReference type="PANTHER" id="PTHR31730">
    <property type="entry name" value="OS01G0873900 PROTEIN"/>
    <property type="match status" value="1"/>
</dbReference>
<dbReference type="Proteomes" id="UP000001514">
    <property type="component" value="Unassembled WGS sequence"/>
</dbReference>
<keyword evidence="5" id="KW-1185">Reference proteome</keyword>
<evidence type="ECO:0008006" key="6">
    <source>
        <dbReference type="Google" id="ProtNLM"/>
    </source>
</evidence>
<dbReference type="OMA" id="TPREKNK"/>
<feature type="domain" description="DUF3475" evidence="3">
    <location>
        <begin position="140"/>
        <end position="196"/>
    </location>
</feature>
<dbReference type="Gramene" id="EFJ25478">
    <property type="protein sequence ID" value="EFJ25478"/>
    <property type="gene ID" value="SELMODRAFT_98811"/>
</dbReference>
<dbReference type="InterPro" id="IPR045021">
    <property type="entry name" value="PSI1/2/3"/>
</dbReference>
<dbReference type="FunCoup" id="D8RQM2">
    <property type="interactions" value="2284"/>
</dbReference>
<accession>D8RQM2</accession>
<evidence type="ECO:0000259" key="3">
    <source>
        <dbReference type="Pfam" id="PF11961"/>
    </source>
</evidence>
<feature type="region of interest" description="Disordered" evidence="1">
    <location>
        <begin position="566"/>
        <end position="603"/>
    </location>
</feature>
<feature type="region of interest" description="Disordered" evidence="1">
    <location>
        <begin position="1"/>
        <end position="78"/>
    </location>
</feature>
<evidence type="ECO:0000313" key="4">
    <source>
        <dbReference type="EMBL" id="EFJ25478.1"/>
    </source>
</evidence>
<dbReference type="eggNOG" id="ENOG502QQVZ">
    <property type="taxonomic scope" value="Eukaryota"/>
</dbReference>
<dbReference type="InterPro" id="IPR021864">
    <property type="entry name" value="DUF3475"/>
</dbReference>
<organism evidence="5">
    <name type="scientific">Selaginella moellendorffii</name>
    <name type="common">Spikemoss</name>
    <dbReference type="NCBI Taxonomy" id="88036"/>
    <lineage>
        <taxon>Eukaryota</taxon>
        <taxon>Viridiplantae</taxon>
        <taxon>Streptophyta</taxon>
        <taxon>Embryophyta</taxon>
        <taxon>Tracheophyta</taxon>
        <taxon>Lycopodiopsida</taxon>
        <taxon>Selaginellales</taxon>
        <taxon>Selaginellaceae</taxon>
        <taxon>Selaginella</taxon>
    </lineage>
</organism>
<dbReference type="EMBL" id="GL377586">
    <property type="protein sequence ID" value="EFJ25478.1"/>
    <property type="molecule type" value="Genomic_DNA"/>
</dbReference>
<dbReference type="GO" id="GO:0045927">
    <property type="term" value="P:positive regulation of growth"/>
    <property type="evidence" value="ECO:0007669"/>
    <property type="project" value="InterPro"/>
</dbReference>
<dbReference type="Pfam" id="PF05003">
    <property type="entry name" value="DUF668"/>
    <property type="match status" value="1"/>
</dbReference>
<dbReference type="KEGG" id="smo:SELMODRAFT_98811"/>